<dbReference type="InterPro" id="IPR001288">
    <property type="entry name" value="Translation_initiation_fac_3"/>
</dbReference>
<name>A0AAN9F783_CROPI</name>
<dbReference type="GO" id="GO:0043022">
    <property type="term" value="F:ribosome binding"/>
    <property type="evidence" value="ECO:0007669"/>
    <property type="project" value="TreeGrafter"/>
</dbReference>
<protein>
    <recommendedName>
        <fullName evidence="5">Translation initiation factor 3 N-terminal domain-containing protein</fullName>
    </recommendedName>
</protein>
<dbReference type="Gene3D" id="3.10.20.80">
    <property type="entry name" value="Translation initiation factor 3 (IF-3), N-terminal domain"/>
    <property type="match status" value="1"/>
</dbReference>
<dbReference type="InterPro" id="IPR036787">
    <property type="entry name" value="T_IF-3_N_sf"/>
</dbReference>
<evidence type="ECO:0000259" key="5">
    <source>
        <dbReference type="Pfam" id="PF05198"/>
    </source>
</evidence>
<dbReference type="SUPFAM" id="SSF54364">
    <property type="entry name" value="Translation initiation factor IF3, N-terminal domain"/>
    <property type="match status" value="1"/>
</dbReference>
<gene>
    <name evidence="6" type="ORF">RIF29_23121</name>
</gene>
<feature type="compositionally biased region" description="Acidic residues" evidence="4">
    <location>
        <begin position="266"/>
        <end position="275"/>
    </location>
</feature>
<evidence type="ECO:0000313" key="7">
    <source>
        <dbReference type="Proteomes" id="UP001372338"/>
    </source>
</evidence>
<keyword evidence="3" id="KW-0648">Protein biosynthesis</keyword>
<dbReference type="EMBL" id="JAYWIO010000004">
    <property type="protein sequence ID" value="KAK7270171.1"/>
    <property type="molecule type" value="Genomic_DNA"/>
</dbReference>
<dbReference type="NCBIfam" id="TIGR00168">
    <property type="entry name" value="infC"/>
    <property type="match status" value="1"/>
</dbReference>
<organism evidence="6 7">
    <name type="scientific">Crotalaria pallida</name>
    <name type="common">Smooth rattlebox</name>
    <name type="synonym">Crotalaria striata</name>
    <dbReference type="NCBI Taxonomy" id="3830"/>
    <lineage>
        <taxon>Eukaryota</taxon>
        <taxon>Viridiplantae</taxon>
        <taxon>Streptophyta</taxon>
        <taxon>Embryophyta</taxon>
        <taxon>Tracheophyta</taxon>
        <taxon>Spermatophyta</taxon>
        <taxon>Magnoliopsida</taxon>
        <taxon>eudicotyledons</taxon>
        <taxon>Gunneridae</taxon>
        <taxon>Pentapetalae</taxon>
        <taxon>rosids</taxon>
        <taxon>fabids</taxon>
        <taxon>Fabales</taxon>
        <taxon>Fabaceae</taxon>
        <taxon>Papilionoideae</taxon>
        <taxon>50 kb inversion clade</taxon>
        <taxon>genistoids sensu lato</taxon>
        <taxon>core genistoids</taxon>
        <taxon>Crotalarieae</taxon>
        <taxon>Crotalaria</taxon>
    </lineage>
</organism>
<dbReference type="Pfam" id="PF05198">
    <property type="entry name" value="IF3_N"/>
    <property type="match status" value="1"/>
</dbReference>
<dbReference type="GO" id="GO:0032790">
    <property type="term" value="P:ribosome disassembly"/>
    <property type="evidence" value="ECO:0007669"/>
    <property type="project" value="TreeGrafter"/>
</dbReference>
<dbReference type="InterPro" id="IPR036788">
    <property type="entry name" value="T_IF-3_C_sf"/>
</dbReference>
<dbReference type="GO" id="GO:0003743">
    <property type="term" value="F:translation initiation factor activity"/>
    <property type="evidence" value="ECO:0007669"/>
    <property type="project" value="UniProtKB-KW"/>
</dbReference>
<dbReference type="PANTHER" id="PTHR10938">
    <property type="entry name" value="TRANSLATION INITIATION FACTOR IF-3"/>
    <property type="match status" value="1"/>
</dbReference>
<evidence type="ECO:0000256" key="1">
    <source>
        <dbReference type="ARBA" id="ARBA00005439"/>
    </source>
</evidence>
<dbReference type="FunFam" id="3.30.110.10:FF:000005">
    <property type="entry name" value="Translation initiation factor 3 (IF-3) family protein"/>
    <property type="match status" value="1"/>
</dbReference>
<feature type="compositionally biased region" description="Polar residues" evidence="4">
    <location>
        <begin position="354"/>
        <end position="364"/>
    </location>
</feature>
<reference evidence="6 7" key="1">
    <citation type="submission" date="2024-01" db="EMBL/GenBank/DDBJ databases">
        <title>The genomes of 5 underutilized Papilionoideae crops provide insights into root nodulation and disease resistanc.</title>
        <authorList>
            <person name="Yuan L."/>
        </authorList>
    </citation>
    <scope>NUCLEOTIDE SEQUENCE [LARGE SCALE GENOMIC DNA]</scope>
    <source>
        <strain evidence="6">ZHUSHIDOU_FW_LH</strain>
        <tissue evidence="6">Leaf</tissue>
    </source>
</reference>
<sequence>MAFWHRIAKSKLKIACTQFRSLHIQLPHASSSFYSSAPKPPRPHCPFHDRPTRFFVNSVRFFAVPIQFQAKLKKEEDYGSDGPRLNEEIKSQYVRLVLDDGHSIVSRFEALERAKQLKLDLVEVQRSGKPPVCKIMDYHKETYKKQEMEKERAKSKVTLRKGECKEVRISEKTELKDLKVKADMVRKLMDKGYRVKCKAACSNEDQDMTGPLTRLLALIEDVTVVESEPRMAKKEAFMIVRHVKYGQIKKGAGKGKKLQDVKAQEGESEEEVLSDGDEHISGWTVSNNVNETTSPDHQTNAAQEPFIPSNSNDSVFPNEPENRYKRAAHPSANNAQSNTMTENRYSRRPDPRNRFQQTPFNNNTDADRRPEASNRYQQTTSNNSGDSRRPDPRNRFQQTPFNNNTDADRRPEASNRYQQTTSNNSGDSRRPDPRNRFQQPTFNNTDAARSMRHVPADVNANSRIENTKQGVTPGSRNPMPSRDLSQPRPGYGIFSAQKGPEAQGQPFSQDSQ</sequence>
<dbReference type="FunFam" id="3.10.20.80:FF:000005">
    <property type="entry name" value="Predicted protein"/>
    <property type="match status" value="1"/>
</dbReference>
<dbReference type="AlphaFoldDB" id="A0AAN9F783"/>
<comment type="similarity">
    <text evidence="1">Belongs to the IF-3 family.</text>
</comment>
<evidence type="ECO:0000313" key="6">
    <source>
        <dbReference type="EMBL" id="KAK7270171.1"/>
    </source>
</evidence>
<evidence type="ECO:0000256" key="4">
    <source>
        <dbReference type="SAM" id="MobiDB-lite"/>
    </source>
</evidence>
<feature type="compositionally biased region" description="Polar residues" evidence="4">
    <location>
        <begin position="374"/>
        <end position="385"/>
    </location>
</feature>
<dbReference type="Proteomes" id="UP001372338">
    <property type="component" value="Unassembled WGS sequence"/>
</dbReference>
<feature type="compositionally biased region" description="Polar residues" evidence="4">
    <location>
        <begin position="331"/>
        <end position="343"/>
    </location>
</feature>
<feature type="region of interest" description="Disordered" evidence="4">
    <location>
        <begin position="251"/>
        <end position="512"/>
    </location>
</feature>
<feature type="compositionally biased region" description="Polar residues" evidence="4">
    <location>
        <begin position="459"/>
        <end position="475"/>
    </location>
</feature>
<keyword evidence="7" id="KW-1185">Reference proteome</keyword>
<proteinExistence type="inferred from homology"/>
<feature type="compositionally biased region" description="Polar residues" evidence="4">
    <location>
        <begin position="283"/>
        <end position="315"/>
    </location>
</feature>
<keyword evidence="2" id="KW-0396">Initiation factor</keyword>
<accession>A0AAN9F783</accession>
<feature type="compositionally biased region" description="Polar residues" evidence="4">
    <location>
        <begin position="415"/>
        <end position="426"/>
    </location>
</feature>
<evidence type="ECO:0000256" key="2">
    <source>
        <dbReference type="ARBA" id="ARBA00022540"/>
    </source>
</evidence>
<feature type="domain" description="Translation initiation factor 3 N-terminal" evidence="5">
    <location>
        <begin position="85"/>
        <end position="151"/>
    </location>
</feature>
<dbReference type="SUPFAM" id="SSF55200">
    <property type="entry name" value="Translation initiation factor IF3, C-terminal domain"/>
    <property type="match status" value="1"/>
</dbReference>
<feature type="compositionally biased region" description="Basic and acidic residues" evidence="4">
    <location>
        <begin position="344"/>
        <end position="353"/>
    </location>
</feature>
<comment type="caution">
    <text evidence="6">The sequence shown here is derived from an EMBL/GenBank/DDBJ whole genome shotgun (WGS) entry which is preliminary data.</text>
</comment>
<feature type="compositionally biased region" description="Polar residues" evidence="4">
    <location>
        <begin position="395"/>
        <end position="405"/>
    </location>
</feature>
<feature type="compositionally biased region" description="Polar residues" evidence="4">
    <location>
        <begin position="436"/>
        <end position="447"/>
    </location>
</feature>
<evidence type="ECO:0000256" key="3">
    <source>
        <dbReference type="ARBA" id="ARBA00022917"/>
    </source>
</evidence>
<dbReference type="InterPro" id="IPR019814">
    <property type="entry name" value="Translation_initiation_fac_3_N"/>
</dbReference>
<dbReference type="PANTHER" id="PTHR10938:SF4">
    <property type="entry name" value="TRANSLATION INITIATION FACTOR IF3-1, MITOCHONDRIAL"/>
    <property type="match status" value="1"/>
</dbReference>
<dbReference type="Gene3D" id="3.30.110.10">
    <property type="entry name" value="Translation initiation factor 3 (IF-3), C-terminal domain"/>
    <property type="match status" value="1"/>
</dbReference>